<protein>
    <submittedName>
        <fullName evidence="4">(diamondback moth) hypothetical protein</fullName>
    </submittedName>
</protein>
<proteinExistence type="inferred from homology"/>
<dbReference type="Pfam" id="PF00561">
    <property type="entry name" value="Abhydrolase_1"/>
    <property type="match status" value="1"/>
</dbReference>
<gene>
    <name evidence="4" type="ORF">PLXY2_LOCUS12708</name>
</gene>
<sequence length="330" mass="37521">MSLNEKEWFIEAPWGRLSIVAWGDCFDPPVLLVHGRVDSAATFRPLLKLLPRKFYYIGLELPGNGRSDPFPPGLMLNAYDLVYSLRVVVKHFRWEKFVYVGHSLGTLLGKIYNLSYPDEMTQVVELDPTPMLFSVAPDQFASWYHEYFTKFYNKYDKFNAPKETAPLYTKEKAIDMLKTTRGLTDEAAHVVLERISEPAGEGMISLTDEAAHVVLERISEPAGGGMIRYTFDQRIKMSTTPPLSAEQKEKLFTAIPTPTLTIVAETSLQYGYYDKTPFALDEAAYPAKNYRVRKVAGNHDVHVSYPERLATYVHQFLLYGLDGLDNKAKL</sequence>
<dbReference type="Gene3D" id="3.40.50.1820">
    <property type="entry name" value="alpha/beta hydrolase"/>
    <property type="match status" value="1"/>
</dbReference>
<evidence type="ECO:0000313" key="4">
    <source>
        <dbReference type="EMBL" id="CAG9134466.1"/>
    </source>
</evidence>
<dbReference type="PANTHER" id="PTHR43798:SF14">
    <property type="entry name" value="SERINE HYDROLASE-LIKE PROTEIN DDB_G0286239"/>
    <property type="match status" value="1"/>
</dbReference>
<dbReference type="InterPro" id="IPR000073">
    <property type="entry name" value="AB_hydrolase_1"/>
</dbReference>
<reference evidence="4" key="1">
    <citation type="submission" date="2020-11" db="EMBL/GenBank/DDBJ databases">
        <authorList>
            <person name="Whiteford S."/>
        </authorList>
    </citation>
    <scope>NUCLEOTIDE SEQUENCE</scope>
</reference>
<comment type="similarity">
    <text evidence="1">Belongs to the AB hydrolase superfamily.</text>
</comment>
<dbReference type="GO" id="GO:0016020">
    <property type="term" value="C:membrane"/>
    <property type="evidence" value="ECO:0007669"/>
    <property type="project" value="TreeGrafter"/>
</dbReference>
<dbReference type="GO" id="GO:0016787">
    <property type="term" value="F:hydrolase activity"/>
    <property type="evidence" value="ECO:0007669"/>
    <property type="project" value="UniProtKB-KW"/>
</dbReference>
<organism evidence="4 5">
    <name type="scientific">Plutella xylostella</name>
    <name type="common">Diamondback moth</name>
    <name type="synonym">Plutella maculipennis</name>
    <dbReference type="NCBI Taxonomy" id="51655"/>
    <lineage>
        <taxon>Eukaryota</taxon>
        <taxon>Metazoa</taxon>
        <taxon>Ecdysozoa</taxon>
        <taxon>Arthropoda</taxon>
        <taxon>Hexapoda</taxon>
        <taxon>Insecta</taxon>
        <taxon>Pterygota</taxon>
        <taxon>Neoptera</taxon>
        <taxon>Endopterygota</taxon>
        <taxon>Lepidoptera</taxon>
        <taxon>Glossata</taxon>
        <taxon>Ditrysia</taxon>
        <taxon>Yponomeutoidea</taxon>
        <taxon>Plutellidae</taxon>
        <taxon>Plutella</taxon>
    </lineage>
</organism>
<keyword evidence="2" id="KW-0378">Hydrolase</keyword>
<comment type="caution">
    <text evidence="4">The sequence shown here is derived from an EMBL/GenBank/DDBJ whole genome shotgun (WGS) entry which is preliminary data.</text>
</comment>
<name>A0A8S4G220_PLUXY</name>
<evidence type="ECO:0000259" key="3">
    <source>
        <dbReference type="Pfam" id="PF00561"/>
    </source>
</evidence>
<accession>A0A8S4G220</accession>
<dbReference type="Proteomes" id="UP000653454">
    <property type="component" value="Unassembled WGS sequence"/>
</dbReference>
<feature type="domain" description="AB hydrolase-1" evidence="3">
    <location>
        <begin position="28"/>
        <end position="154"/>
    </location>
</feature>
<dbReference type="PANTHER" id="PTHR43798">
    <property type="entry name" value="MONOACYLGLYCEROL LIPASE"/>
    <property type="match status" value="1"/>
</dbReference>
<evidence type="ECO:0000256" key="1">
    <source>
        <dbReference type="ARBA" id="ARBA00008645"/>
    </source>
</evidence>
<dbReference type="InterPro" id="IPR050266">
    <property type="entry name" value="AB_hydrolase_sf"/>
</dbReference>
<evidence type="ECO:0000313" key="5">
    <source>
        <dbReference type="Proteomes" id="UP000653454"/>
    </source>
</evidence>
<dbReference type="InterPro" id="IPR029058">
    <property type="entry name" value="AB_hydrolase_fold"/>
</dbReference>
<dbReference type="AlphaFoldDB" id="A0A8S4G220"/>
<keyword evidence="5" id="KW-1185">Reference proteome</keyword>
<dbReference type="SUPFAM" id="SSF53474">
    <property type="entry name" value="alpha/beta-Hydrolases"/>
    <property type="match status" value="1"/>
</dbReference>
<evidence type="ECO:0000256" key="2">
    <source>
        <dbReference type="ARBA" id="ARBA00022801"/>
    </source>
</evidence>
<dbReference type="EMBL" id="CAJHNJ030000078">
    <property type="protein sequence ID" value="CAG9134466.1"/>
    <property type="molecule type" value="Genomic_DNA"/>
</dbReference>